<reference evidence="1 2" key="1">
    <citation type="journal article" date="2014" name="Int. J. Syst. Evol. Microbiol.">
        <title>Listeria floridensis sp. nov., Listeria aquatica sp. nov., Listeria cornellensis sp. nov., Listeria riparia sp. nov. and Listeria grandensis sp. nov., from agricultural and natural environments.</title>
        <authorList>
            <person name="den Bakker H.C."/>
            <person name="Warchocki S."/>
            <person name="Wright E.M."/>
            <person name="Allred A.F."/>
            <person name="Ahlstrom C."/>
            <person name="Manuel C.S."/>
            <person name="Stasiewicz M.J."/>
            <person name="Burrell A."/>
            <person name="Roof S."/>
            <person name="Strawn L."/>
            <person name="Fortes E.D."/>
            <person name="Nightingale K.K."/>
            <person name="Kephart D."/>
            <person name="Wiedmann M."/>
        </authorList>
    </citation>
    <scope>NUCLEOTIDE SEQUENCE [LARGE SCALE GENOMIC DNA]</scope>
    <source>
        <strain evidence="1 2">FSL S10-1188</strain>
    </source>
</reference>
<sequence>MYTIYVQIVLFCSLKADITLNYHLSEVMNSNALAAFKLAILSFERDDNSLIEFSLIESNRRI</sequence>
<comment type="caution">
    <text evidence="1">The sequence shown here is derived from an EMBL/GenBank/DDBJ whole genome shotgun (WGS) entry which is preliminary data.</text>
</comment>
<name>W7AWV4_9LIST</name>
<accession>W7AWV4</accession>
<dbReference type="STRING" id="1265818.MAQA_11916"/>
<dbReference type="Proteomes" id="UP000019246">
    <property type="component" value="Unassembled WGS sequence"/>
</dbReference>
<evidence type="ECO:0000313" key="2">
    <source>
        <dbReference type="Proteomes" id="UP000019246"/>
    </source>
</evidence>
<evidence type="ECO:0000313" key="1">
    <source>
        <dbReference type="EMBL" id="EUJ17710.1"/>
    </source>
</evidence>
<proteinExistence type="predicted"/>
<keyword evidence="2" id="KW-1185">Reference proteome</keyword>
<gene>
    <name evidence="1" type="ORF">MAQA_11916</name>
</gene>
<organism evidence="1 2">
    <name type="scientific">Listeria aquatica FSL S10-1188</name>
    <dbReference type="NCBI Taxonomy" id="1265818"/>
    <lineage>
        <taxon>Bacteria</taxon>
        <taxon>Bacillati</taxon>
        <taxon>Bacillota</taxon>
        <taxon>Bacilli</taxon>
        <taxon>Bacillales</taxon>
        <taxon>Listeriaceae</taxon>
        <taxon>Listeria</taxon>
    </lineage>
</organism>
<protein>
    <submittedName>
        <fullName evidence="1">Uncharacterized protein</fullName>
    </submittedName>
</protein>
<dbReference type="AlphaFoldDB" id="W7AWV4"/>
<dbReference type="EMBL" id="AOCG01000012">
    <property type="protein sequence ID" value="EUJ17710.1"/>
    <property type="molecule type" value="Genomic_DNA"/>
</dbReference>